<evidence type="ECO:0000256" key="1">
    <source>
        <dbReference type="ARBA" id="ARBA00023125"/>
    </source>
</evidence>
<dbReference type="EMBL" id="BAAANT010000012">
    <property type="protein sequence ID" value="GAA2141772.1"/>
    <property type="molecule type" value="Genomic_DNA"/>
</dbReference>
<dbReference type="CDD" id="cd00338">
    <property type="entry name" value="Ser_Recombinase"/>
    <property type="match status" value="1"/>
</dbReference>
<dbReference type="PANTHER" id="PTHR30461">
    <property type="entry name" value="DNA-INVERTASE FROM LAMBDOID PROPHAGE"/>
    <property type="match status" value="1"/>
</dbReference>
<evidence type="ECO:0000256" key="2">
    <source>
        <dbReference type="ARBA" id="ARBA00023172"/>
    </source>
</evidence>
<dbReference type="SMART" id="SM00857">
    <property type="entry name" value="Resolvase"/>
    <property type="match status" value="1"/>
</dbReference>
<dbReference type="InterPro" id="IPR036162">
    <property type="entry name" value="Resolvase-like_N_sf"/>
</dbReference>
<dbReference type="SUPFAM" id="SSF53041">
    <property type="entry name" value="Resolvase-like"/>
    <property type="match status" value="1"/>
</dbReference>
<name>A0ABP5L6X0_9ACTN</name>
<comment type="caution">
    <text evidence="4">The sequence shown here is derived from an EMBL/GenBank/DDBJ whole genome shotgun (WGS) entry which is preliminary data.</text>
</comment>
<dbReference type="Proteomes" id="UP001422759">
    <property type="component" value="Unassembled WGS sequence"/>
</dbReference>
<dbReference type="Gene3D" id="3.40.50.1390">
    <property type="entry name" value="Resolvase, N-terminal catalytic domain"/>
    <property type="match status" value="1"/>
</dbReference>
<reference evidence="5" key="1">
    <citation type="journal article" date="2019" name="Int. J. Syst. Evol. Microbiol.">
        <title>The Global Catalogue of Microorganisms (GCM) 10K type strain sequencing project: providing services to taxonomists for standard genome sequencing and annotation.</title>
        <authorList>
            <consortium name="The Broad Institute Genomics Platform"/>
            <consortium name="The Broad Institute Genome Sequencing Center for Infectious Disease"/>
            <person name="Wu L."/>
            <person name="Ma J."/>
        </authorList>
    </citation>
    <scope>NUCLEOTIDE SEQUENCE [LARGE SCALE GENOMIC DNA]</scope>
    <source>
        <strain evidence="5">JCM 14560</strain>
    </source>
</reference>
<evidence type="ECO:0000313" key="5">
    <source>
        <dbReference type="Proteomes" id="UP001422759"/>
    </source>
</evidence>
<protein>
    <recommendedName>
        <fullName evidence="3">Resolvase/invertase-type recombinase catalytic domain-containing protein</fullName>
    </recommendedName>
</protein>
<keyword evidence="5" id="KW-1185">Reference proteome</keyword>
<dbReference type="InterPro" id="IPR006119">
    <property type="entry name" value="Resolv_N"/>
</dbReference>
<organism evidence="4 5">
    <name type="scientific">Kitasatospora kazusensis</name>
    <dbReference type="NCBI Taxonomy" id="407974"/>
    <lineage>
        <taxon>Bacteria</taxon>
        <taxon>Bacillati</taxon>
        <taxon>Actinomycetota</taxon>
        <taxon>Actinomycetes</taxon>
        <taxon>Kitasatosporales</taxon>
        <taxon>Streptomycetaceae</taxon>
        <taxon>Kitasatospora</taxon>
    </lineage>
</organism>
<sequence>MISPEVQVESIDGLAKRAGIVQVAEPIQDLGLSGRDFAKRQIGKIVRMVQDGKVDVVMLWKWSRFGRNVLESLQNIQLILDAGGQIMAATEDFDGRTSVGRLQITQMLGWAQFQSDQIGEGWQNAGDFRRRAGLPHSGFKAFGYKLCETCPPVESGTPRNKCAACRDGILKIDQLTGPILADVYRRVAFLNEPIHSVVRDLRSRGIRSTRGGVMDTQAVYKVLDSGFGLGWVRWRSKEKMAKDAGSRSSRPEAFDIWQRGAHDPVIEDEAERDLLWLMYLAKRGDAPTTPKGHFDPKYSVSGLMRCHRCERNMAAYSLGKAGDEKYPRLPNGDRDPHNVKFLCQRGSVILKDCVGSGSMSLFRIENEVLEWLLEQAQGEESVPFKIKQIAGVKARQDRDDERITRRLSELRGERSRLVQGYIKQIIPEENYLEEKEKLDAELAELEASAATPPRIEYQRPPAGHFTTLAEEWKHMSYSRKRQALSMVISHIYAPPISSRSERRIRVVPLWEVGEAA</sequence>
<evidence type="ECO:0000313" key="4">
    <source>
        <dbReference type="EMBL" id="GAA2141772.1"/>
    </source>
</evidence>
<keyword evidence="1" id="KW-0238">DNA-binding</keyword>
<feature type="domain" description="Resolvase/invertase-type recombinase catalytic" evidence="3">
    <location>
        <begin position="3"/>
        <end position="122"/>
    </location>
</feature>
<keyword evidence="2" id="KW-0233">DNA recombination</keyword>
<accession>A0ABP5L6X0</accession>
<dbReference type="Pfam" id="PF00239">
    <property type="entry name" value="Resolvase"/>
    <property type="match status" value="1"/>
</dbReference>
<gene>
    <name evidence="4" type="ORF">GCM10009760_26290</name>
</gene>
<dbReference type="PANTHER" id="PTHR30461:SF2">
    <property type="entry name" value="SERINE RECOMBINASE PINE-RELATED"/>
    <property type="match status" value="1"/>
</dbReference>
<dbReference type="InterPro" id="IPR050639">
    <property type="entry name" value="SSR_resolvase"/>
</dbReference>
<evidence type="ECO:0000259" key="3">
    <source>
        <dbReference type="SMART" id="SM00857"/>
    </source>
</evidence>
<proteinExistence type="predicted"/>